<dbReference type="PANTHER" id="PTHR48098:SF1">
    <property type="entry name" value="DIACYLGLYCEROL ACYLTRANSFERASE_MYCOLYLTRANSFERASE AG85A"/>
    <property type="match status" value="1"/>
</dbReference>
<dbReference type="InterPro" id="IPR029058">
    <property type="entry name" value="AB_hydrolase_fold"/>
</dbReference>
<protein>
    <submittedName>
        <fullName evidence="1">Enterochelin esterase-like enzyme</fullName>
    </submittedName>
</protein>
<evidence type="ECO:0000313" key="2">
    <source>
        <dbReference type="Proteomes" id="UP000541352"/>
    </source>
</evidence>
<keyword evidence="2" id="KW-1185">Reference proteome</keyword>
<accession>A0A7W6ENF6</accession>
<comment type="caution">
    <text evidence="1">The sequence shown here is derived from an EMBL/GenBank/DDBJ whole genome shotgun (WGS) entry which is preliminary data.</text>
</comment>
<dbReference type="Pfam" id="PF00756">
    <property type="entry name" value="Esterase"/>
    <property type="match status" value="1"/>
</dbReference>
<dbReference type="EMBL" id="JACIBY010000001">
    <property type="protein sequence ID" value="MBB3836520.1"/>
    <property type="molecule type" value="Genomic_DNA"/>
</dbReference>
<proteinExistence type="predicted"/>
<dbReference type="Proteomes" id="UP000541352">
    <property type="component" value="Unassembled WGS sequence"/>
</dbReference>
<evidence type="ECO:0000313" key="1">
    <source>
        <dbReference type="EMBL" id="MBB3836520.1"/>
    </source>
</evidence>
<dbReference type="RefSeq" id="WP_183971261.1">
    <property type="nucleotide sequence ID" value="NZ_JACIBY010000001.1"/>
</dbReference>
<name>A0A7W6ENF6_9BACT</name>
<dbReference type="AlphaFoldDB" id="A0A7W6ENF6"/>
<gene>
    <name evidence="1" type="ORF">FHS57_000502</name>
</gene>
<reference evidence="1 2" key="1">
    <citation type="submission" date="2020-08" db="EMBL/GenBank/DDBJ databases">
        <title>Genomic Encyclopedia of Type Strains, Phase IV (KMG-IV): sequencing the most valuable type-strain genomes for metagenomic binning, comparative biology and taxonomic classification.</title>
        <authorList>
            <person name="Goeker M."/>
        </authorList>
    </citation>
    <scope>NUCLEOTIDE SEQUENCE [LARGE SCALE GENOMIC DNA]</scope>
    <source>
        <strain evidence="1 2">DSM 17976</strain>
    </source>
</reference>
<dbReference type="SUPFAM" id="SSF53474">
    <property type="entry name" value="alpha/beta-Hydrolases"/>
    <property type="match status" value="1"/>
</dbReference>
<organism evidence="1 2">
    <name type="scientific">Runella defluvii</name>
    <dbReference type="NCBI Taxonomy" id="370973"/>
    <lineage>
        <taxon>Bacteria</taxon>
        <taxon>Pseudomonadati</taxon>
        <taxon>Bacteroidota</taxon>
        <taxon>Cytophagia</taxon>
        <taxon>Cytophagales</taxon>
        <taxon>Spirosomataceae</taxon>
        <taxon>Runella</taxon>
    </lineage>
</organism>
<dbReference type="Gene3D" id="3.40.50.1820">
    <property type="entry name" value="alpha/beta hydrolase"/>
    <property type="match status" value="1"/>
</dbReference>
<dbReference type="PANTHER" id="PTHR48098">
    <property type="entry name" value="ENTEROCHELIN ESTERASE-RELATED"/>
    <property type="match status" value="1"/>
</dbReference>
<dbReference type="InterPro" id="IPR000801">
    <property type="entry name" value="Esterase-like"/>
</dbReference>
<dbReference type="GO" id="GO:0016747">
    <property type="term" value="F:acyltransferase activity, transferring groups other than amino-acyl groups"/>
    <property type="evidence" value="ECO:0007669"/>
    <property type="project" value="TreeGrafter"/>
</dbReference>
<dbReference type="InterPro" id="IPR050583">
    <property type="entry name" value="Mycobacterial_A85_antigen"/>
</dbReference>
<sequence>MSSFFTTENAIFQGLHFITVKSNALKKRADLTVYTPSKAEGVLPIVILLHGVYGSHWAWAVKGKVHETAQKLIDAGQIKPMILVMPSDGLYGDGSGYVPHKTADYERWIVEDVLQVVKEQFPQATDESPVFITGLSMGGFGAMRLGAKYPNLFRAFSGLSSITHFEQLGEFVEDFDQLQNDALEQDGVWEYLLQNKDCLPPFRFDCGSEDILIEHNRELHKNLTANNIPHTYQEFSGGHSWEYWEEHIADTLLFFNQYV</sequence>